<name>A0ACC3MWU3_9PEZI</name>
<protein>
    <submittedName>
        <fullName evidence="1">U4/U6 small nuclear ribonucleoprotein prp4</fullName>
        <ecNumber evidence="1">2.7.11.1</ecNumber>
    </submittedName>
</protein>
<sequence length="817" mass="91778">MSPRSPSPLSEGEIVSGDEEKAISTSTNRNRDSRVNMSARLPAGSSSRATHLTGVEGLMHDPYFHFRDDDGVVRYIPPEPPARRDRSRSRSPYRANKPGSGDKRRHEDDHYSRKAASGPRRFKVHYENDRPPRDLDHRSRRPYADPDRPDQPKGHISYDDAEDRGRDTSRKAFRGRGDGSRSPFRHSRTSSNVEKQSGQKRASTPSFNERESTPQSSHGQNDAKLKISLSQHARSKSEATTDASQGDRKHREEQEHNTESQQRLTEAELIEQRRKRREAIKARHKNNPPLLVQALEQNMASAPSTPLHDSSGGPSEQHSPPSSVDSPNTPQRDSPPASPAAFAVNNDEELVDRRTTDAAANDEDGPSAADYDPNLDMEEDRPDHKRQDVQQAVQKGEGMQPQQEISAPPKQAKEFDMFADDDDDDMFAPGNSATKPAAAGATQAKTLDESLLDNWDYPDGHYRIILGELLDGRYAVQQQIGKGTFATVVRALDTRTGNAVAVKIACNNETMYKAGQKEMDMLQLLNQNDPEDKKHIIRMLRNFDHKGHLCLAFENLSADLREVLKKFGRNVGLNLKAIRSYAQQMFLSLSHMKKCQILHADLKPDNILVSEKRSVLKICDLGTAAFADDAEVTPYLVSRFYRAPEVILGMPFDYAIDMWSIGCTLFELYTGRILFAGADNNQMLRAIQECRGKFPIRMLKRSTLAEKHFDMDGNFFSQERDKITGKATMRQMNFSKVAPGKDLRSRLSGNTKGMKPDEVKEHAAFVDLMERCLQLDPARRVSPNEALRHGFVTHGTTQVQEKVVPAVKVAMNVPRMR</sequence>
<gene>
    <name evidence="1" type="primary">PRP4_2</name>
    <name evidence="1" type="ORF">LTR37_013288</name>
</gene>
<evidence type="ECO:0000313" key="1">
    <source>
        <dbReference type="EMBL" id="KAK3705471.1"/>
    </source>
</evidence>
<keyword evidence="1" id="KW-0808">Transferase</keyword>
<keyword evidence="1" id="KW-0687">Ribonucleoprotein</keyword>
<dbReference type="EC" id="2.7.11.1" evidence="1"/>
<comment type="caution">
    <text evidence="1">The sequence shown here is derived from an EMBL/GenBank/DDBJ whole genome shotgun (WGS) entry which is preliminary data.</text>
</comment>
<dbReference type="EMBL" id="JAUTXU010000129">
    <property type="protein sequence ID" value="KAK3705471.1"/>
    <property type="molecule type" value="Genomic_DNA"/>
</dbReference>
<proteinExistence type="predicted"/>
<keyword evidence="2" id="KW-1185">Reference proteome</keyword>
<evidence type="ECO:0000313" key="2">
    <source>
        <dbReference type="Proteomes" id="UP001281147"/>
    </source>
</evidence>
<dbReference type="Proteomes" id="UP001281147">
    <property type="component" value="Unassembled WGS sequence"/>
</dbReference>
<reference evidence="1" key="1">
    <citation type="submission" date="2023-07" db="EMBL/GenBank/DDBJ databases">
        <title>Black Yeasts Isolated from many extreme environments.</title>
        <authorList>
            <person name="Coleine C."/>
            <person name="Stajich J.E."/>
            <person name="Selbmann L."/>
        </authorList>
    </citation>
    <scope>NUCLEOTIDE SEQUENCE</scope>
    <source>
        <strain evidence="1">CCFEE 5714</strain>
    </source>
</reference>
<organism evidence="1 2">
    <name type="scientific">Vermiconidia calcicola</name>
    <dbReference type="NCBI Taxonomy" id="1690605"/>
    <lineage>
        <taxon>Eukaryota</taxon>
        <taxon>Fungi</taxon>
        <taxon>Dikarya</taxon>
        <taxon>Ascomycota</taxon>
        <taxon>Pezizomycotina</taxon>
        <taxon>Dothideomycetes</taxon>
        <taxon>Dothideomycetidae</taxon>
        <taxon>Mycosphaerellales</taxon>
        <taxon>Extremaceae</taxon>
        <taxon>Vermiconidia</taxon>
    </lineage>
</organism>
<accession>A0ACC3MWU3</accession>